<dbReference type="AlphaFoldDB" id="A0A7R8XAS6"/>
<dbReference type="GO" id="GO:0008318">
    <property type="term" value="F:protein prenyltransferase activity"/>
    <property type="evidence" value="ECO:0007669"/>
    <property type="project" value="InterPro"/>
</dbReference>
<evidence type="ECO:0000313" key="6">
    <source>
        <dbReference type="Proteomes" id="UP000677054"/>
    </source>
</evidence>
<sequence>MTEDFDIIPRESRENRSPVVCIGHNVALESWCIPYVYSHAHHMMLGFKKSKLTIDEIEGLKLWSSMAVLLNPDFHSAWNQRKDLIMAGHLSPFSDLQISQLSLSRKPKSAETFSHRRWLLTRVIHQDCTTMERLLRQELELCGKYAQREANNIHAWSHRIWSVQHLDPNIPISLLCCELASVRQWVAMHVSDHSAMHYMEHLLTALQQRSEQESHDTAINLRQVLRSPHGDHIQLSSANIFIELLVEELQSNEELIRTYPCHEALWNHRRYFLFHLLHGTKEREPVNTGALLKHEMELSAGMQESDLRHSNAHRRWCQRFL</sequence>
<dbReference type="Pfam" id="PF01239">
    <property type="entry name" value="PPTA"/>
    <property type="match status" value="2"/>
</dbReference>
<dbReference type="InterPro" id="IPR002088">
    <property type="entry name" value="Prenyl_trans_a"/>
</dbReference>
<dbReference type="EMBL" id="LR900141">
    <property type="protein sequence ID" value="CAD7244382.1"/>
    <property type="molecule type" value="Genomic_DNA"/>
</dbReference>
<dbReference type="SUPFAM" id="SSF48439">
    <property type="entry name" value="Protein prenylyltransferase"/>
    <property type="match status" value="1"/>
</dbReference>
<reference evidence="5" key="1">
    <citation type="submission" date="2020-11" db="EMBL/GenBank/DDBJ databases">
        <authorList>
            <person name="Tran Van P."/>
        </authorList>
    </citation>
    <scope>NUCLEOTIDE SEQUENCE</scope>
</reference>
<evidence type="ECO:0000256" key="2">
    <source>
        <dbReference type="ARBA" id="ARBA00022602"/>
    </source>
</evidence>
<name>A0A7R8XAS6_9CRUS</name>
<protein>
    <recommendedName>
        <fullName evidence="7">Protein prenyltransferase alpha subunit repeat-containing protein 1</fullName>
    </recommendedName>
</protein>
<dbReference type="Proteomes" id="UP000677054">
    <property type="component" value="Unassembled WGS sequence"/>
</dbReference>
<dbReference type="OrthoDB" id="5358702at2759"/>
<evidence type="ECO:0008006" key="7">
    <source>
        <dbReference type="Google" id="ProtNLM"/>
    </source>
</evidence>
<dbReference type="EMBL" id="CAJPEV010000624">
    <property type="protein sequence ID" value="CAG0887028.1"/>
    <property type="molecule type" value="Genomic_DNA"/>
</dbReference>
<dbReference type="PANTHER" id="PTHR11129:SF3">
    <property type="entry name" value="PROTEIN PRENYLTRANSFERASE ALPHA SUBUNIT REPEAT-CONTAINING PROTEIN 1"/>
    <property type="match status" value="1"/>
</dbReference>
<dbReference type="GO" id="GO:0005737">
    <property type="term" value="C:cytoplasm"/>
    <property type="evidence" value="ECO:0007669"/>
    <property type="project" value="TreeGrafter"/>
</dbReference>
<evidence type="ECO:0000256" key="1">
    <source>
        <dbReference type="ARBA" id="ARBA00006734"/>
    </source>
</evidence>
<keyword evidence="3" id="KW-0808">Transferase</keyword>
<keyword evidence="2" id="KW-0637">Prenyltransferase</keyword>
<dbReference type="Gene3D" id="1.25.40.120">
    <property type="entry name" value="Protein prenylyltransferase"/>
    <property type="match status" value="1"/>
</dbReference>
<evidence type="ECO:0000256" key="4">
    <source>
        <dbReference type="ARBA" id="ARBA00022737"/>
    </source>
</evidence>
<dbReference type="PROSITE" id="PS51147">
    <property type="entry name" value="PFTA"/>
    <property type="match status" value="2"/>
</dbReference>
<organism evidence="5">
    <name type="scientific">Darwinula stevensoni</name>
    <dbReference type="NCBI Taxonomy" id="69355"/>
    <lineage>
        <taxon>Eukaryota</taxon>
        <taxon>Metazoa</taxon>
        <taxon>Ecdysozoa</taxon>
        <taxon>Arthropoda</taxon>
        <taxon>Crustacea</taxon>
        <taxon>Oligostraca</taxon>
        <taxon>Ostracoda</taxon>
        <taxon>Podocopa</taxon>
        <taxon>Podocopida</taxon>
        <taxon>Darwinulocopina</taxon>
        <taxon>Darwinuloidea</taxon>
        <taxon>Darwinulidae</taxon>
        <taxon>Darwinula</taxon>
    </lineage>
</organism>
<comment type="similarity">
    <text evidence="1">Belongs to the protein prenyltransferase subunit alpha family.</text>
</comment>
<keyword evidence="6" id="KW-1185">Reference proteome</keyword>
<accession>A0A7R8XAS6</accession>
<dbReference type="PANTHER" id="PTHR11129">
    <property type="entry name" value="PROTEIN FARNESYLTRANSFERASE ALPHA SUBUNIT/RAB GERANYLGERANYL TRANSFERASE ALPHA SUBUNIT"/>
    <property type="match status" value="1"/>
</dbReference>
<keyword evidence="4" id="KW-0677">Repeat</keyword>
<evidence type="ECO:0000256" key="3">
    <source>
        <dbReference type="ARBA" id="ARBA00022679"/>
    </source>
</evidence>
<gene>
    <name evidence="5" type="ORF">DSTB1V02_LOCUS4279</name>
</gene>
<evidence type="ECO:0000313" key="5">
    <source>
        <dbReference type="EMBL" id="CAD7244382.1"/>
    </source>
</evidence>
<proteinExistence type="inferred from homology"/>